<dbReference type="InterPro" id="IPR011008">
    <property type="entry name" value="Dimeric_a/b-barrel"/>
</dbReference>
<proteinExistence type="predicted"/>
<accession>A0A2S2C0P3</accession>
<protein>
    <submittedName>
        <fullName evidence="2">Stress responsive protein</fullName>
    </submittedName>
</protein>
<dbReference type="RefSeq" id="WP_109333402.1">
    <property type="nucleotide sequence ID" value="NZ_CP021354.1"/>
</dbReference>
<dbReference type="PROSITE" id="PS51502">
    <property type="entry name" value="S_R_A_B_BARREL"/>
    <property type="match status" value="1"/>
</dbReference>
<dbReference type="SUPFAM" id="SSF54909">
    <property type="entry name" value="Dimeric alpha+beta barrel"/>
    <property type="match status" value="1"/>
</dbReference>
<dbReference type="KEGG" id="roz:CBI38_25805"/>
<dbReference type="InterPro" id="IPR013097">
    <property type="entry name" value="Dabb"/>
</dbReference>
<dbReference type="AlphaFoldDB" id="A0A2S2C0P3"/>
<evidence type="ECO:0000259" key="1">
    <source>
        <dbReference type="PROSITE" id="PS51502"/>
    </source>
</evidence>
<gene>
    <name evidence="2" type="ORF">CBI38_25805</name>
</gene>
<reference evidence="2 3" key="1">
    <citation type="submission" date="2017-05" db="EMBL/GenBank/DDBJ databases">
        <title>Isolation of Rhodococcus sp. S2-17 biodegrading of BP-3.</title>
        <authorList>
            <person name="Lee Y."/>
            <person name="Kim K.H."/>
            <person name="Chun B.H."/>
            <person name="Jung H.S."/>
            <person name="Jeon C.O."/>
        </authorList>
    </citation>
    <scope>NUCLEOTIDE SEQUENCE [LARGE SCALE GENOMIC DNA]</scope>
    <source>
        <strain evidence="2 3">S2-17</strain>
    </source>
</reference>
<evidence type="ECO:0000313" key="2">
    <source>
        <dbReference type="EMBL" id="AWK74457.1"/>
    </source>
</evidence>
<dbReference type="SMART" id="SM00886">
    <property type="entry name" value="Dabb"/>
    <property type="match status" value="1"/>
</dbReference>
<dbReference type="Pfam" id="PF07876">
    <property type="entry name" value="Dabb"/>
    <property type="match status" value="1"/>
</dbReference>
<keyword evidence="3" id="KW-1185">Reference proteome</keyword>
<evidence type="ECO:0000313" key="3">
    <source>
        <dbReference type="Proteomes" id="UP000245711"/>
    </source>
</evidence>
<sequence>MYNVTRVVHFTEAADAIARDEYVNNARHAILAVGVKRLLIAPTLPGVINGGDLIVHLQLTDTASWRNRADDIDSALSQPIADRVDGVEYYPGLGGRGPGQHSSRLYRALLLRVESGTPDSVVQRFERDLLRMPEHISSITAWQLSRVDAALGRQRWTHVFEQEFTDHGAVTGQYLDHPIHWSVVDRWFDPECTDIIVRDRVCHTFCELDDLVIPDR</sequence>
<feature type="domain" description="Stress-response A/B barrel" evidence="1">
    <location>
        <begin position="105"/>
        <end position="200"/>
    </location>
</feature>
<name>A0A2S2C0P3_9NOCA</name>
<dbReference type="Proteomes" id="UP000245711">
    <property type="component" value="Chromosome"/>
</dbReference>
<dbReference type="OrthoDB" id="7565202at2"/>
<organism evidence="2 3">
    <name type="scientific">Rhodococcus oxybenzonivorans</name>
    <dbReference type="NCBI Taxonomy" id="1990687"/>
    <lineage>
        <taxon>Bacteria</taxon>
        <taxon>Bacillati</taxon>
        <taxon>Actinomycetota</taxon>
        <taxon>Actinomycetes</taxon>
        <taxon>Mycobacteriales</taxon>
        <taxon>Nocardiaceae</taxon>
        <taxon>Rhodococcus</taxon>
    </lineage>
</organism>
<dbReference type="EMBL" id="CP021354">
    <property type="protein sequence ID" value="AWK74457.1"/>
    <property type="molecule type" value="Genomic_DNA"/>
</dbReference>
<dbReference type="Gene3D" id="3.30.70.100">
    <property type="match status" value="1"/>
</dbReference>